<name>A0ABV9KMU7_9RHOB</name>
<proteinExistence type="predicted"/>
<comment type="caution">
    <text evidence="1">The sequence shown here is derived from an EMBL/GenBank/DDBJ whole genome shotgun (WGS) entry which is preliminary data.</text>
</comment>
<accession>A0ABV9KMU7</accession>
<dbReference type="Proteomes" id="UP001595973">
    <property type="component" value="Unassembled WGS sequence"/>
</dbReference>
<dbReference type="RefSeq" id="WP_380721530.1">
    <property type="nucleotide sequence ID" value="NZ_JBHSGI010000033.1"/>
</dbReference>
<sequence>MRMWRRPVARKDIRGIDGILFYELTHKKKFYPNKRDSDLDGWGRWKVE</sequence>
<dbReference type="EMBL" id="JBHSGI010000033">
    <property type="protein sequence ID" value="MFC4671246.1"/>
    <property type="molecule type" value="Genomic_DNA"/>
</dbReference>
<gene>
    <name evidence="1" type="ORF">ACFO5X_22030</name>
</gene>
<evidence type="ECO:0000313" key="1">
    <source>
        <dbReference type="EMBL" id="MFC4671246.1"/>
    </source>
</evidence>
<evidence type="ECO:0000313" key="2">
    <source>
        <dbReference type="Proteomes" id="UP001595973"/>
    </source>
</evidence>
<keyword evidence="2" id="KW-1185">Reference proteome</keyword>
<reference evidence="2" key="1">
    <citation type="journal article" date="2019" name="Int. J. Syst. Evol. Microbiol.">
        <title>The Global Catalogue of Microorganisms (GCM) 10K type strain sequencing project: providing services to taxonomists for standard genome sequencing and annotation.</title>
        <authorList>
            <consortium name="The Broad Institute Genomics Platform"/>
            <consortium name="The Broad Institute Genome Sequencing Center for Infectious Disease"/>
            <person name="Wu L."/>
            <person name="Ma J."/>
        </authorList>
    </citation>
    <scope>NUCLEOTIDE SEQUENCE [LARGE SCALE GENOMIC DNA]</scope>
    <source>
        <strain evidence="2">CGMCC 4.7283</strain>
    </source>
</reference>
<organism evidence="1 2">
    <name type="scientific">Seohaeicola nanhaiensis</name>
    <dbReference type="NCBI Taxonomy" id="1387282"/>
    <lineage>
        <taxon>Bacteria</taxon>
        <taxon>Pseudomonadati</taxon>
        <taxon>Pseudomonadota</taxon>
        <taxon>Alphaproteobacteria</taxon>
        <taxon>Rhodobacterales</taxon>
        <taxon>Roseobacteraceae</taxon>
        <taxon>Seohaeicola</taxon>
    </lineage>
</organism>
<protein>
    <submittedName>
        <fullName evidence="1">Uncharacterized protein</fullName>
    </submittedName>
</protein>